<organism evidence="3 4">
    <name type="scientific">Chryseosolibacter histidini</name>
    <dbReference type="NCBI Taxonomy" id="2782349"/>
    <lineage>
        <taxon>Bacteria</taxon>
        <taxon>Pseudomonadati</taxon>
        <taxon>Bacteroidota</taxon>
        <taxon>Cytophagia</taxon>
        <taxon>Cytophagales</taxon>
        <taxon>Chryseotaleaceae</taxon>
        <taxon>Chryseosolibacter</taxon>
    </lineage>
</organism>
<evidence type="ECO:0000313" key="4">
    <source>
        <dbReference type="Proteomes" id="UP001319200"/>
    </source>
</evidence>
<dbReference type="Pfam" id="PF00072">
    <property type="entry name" value="Response_reg"/>
    <property type="match status" value="1"/>
</dbReference>
<dbReference type="AlphaFoldDB" id="A0AAP2DSR9"/>
<dbReference type="Proteomes" id="UP001319200">
    <property type="component" value="Unassembled WGS sequence"/>
</dbReference>
<evidence type="ECO:0000256" key="1">
    <source>
        <dbReference type="PROSITE-ProRule" id="PRU00169"/>
    </source>
</evidence>
<gene>
    <name evidence="3" type="ORF">KK083_26050</name>
</gene>
<dbReference type="PANTHER" id="PTHR44520">
    <property type="entry name" value="RESPONSE REGULATOR RCP1-RELATED"/>
    <property type="match status" value="1"/>
</dbReference>
<accession>A0AAP2DSR9</accession>
<proteinExistence type="predicted"/>
<dbReference type="Gene3D" id="3.40.50.2300">
    <property type="match status" value="1"/>
</dbReference>
<dbReference type="RefSeq" id="WP_254168966.1">
    <property type="nucleotide sequence ID" value="NZ_JAHESF010000039.1"/>
</dbReference>
<dbReference type="InterPro" id="IPR011006">
    <property type="entry name" value="CheY-like_superfamily"/>
</dbReference>
<protein>
    <submittedName>
        <fullName evidence="3">Response regulator</fullName>
    </submittedName>
</protein>
<name>A0AAP2DSR9_9BACT</name>
<feature type="domain" description="Response regulatory" evidence="2">
    <location>
        <begin position="2"/>
        <end position="121"/>
    </location>
</feature>
<reference evidence="3 4" key="1">
    <citation type="submission" date="2021-05" db="EMBL/GenBank/DDBJ databases">
        <title>A Polyphasic approach of four new species of the genus Ohtaekwangia: Ohtaekwangia histidinii sp. nov., Ohtaekwangia cretensis sp. nov., Ohtaekwangia indiensis sp. nov., Ohtaekwangia reichenbachii sp. nov. from diverse environment.</title>
        <authorList>
            <person name="Octaviana S."/>
        </authorList>
    </citation>
    <scope>NUCLEOTIDE SEQUENCE [LARGE SCALE GENOMIC DNA]</scope>
    <source>
        <strain evidence="3 4">PWU4</strain>
    </source>
</reference>
<dbReference type="PROSITE" id="PS50110">
    <property type="entry name" value="RESPONSE_REGULATORY"/>
    <property type="match status" value="1"/>
</dbReference>
<keyword evidence="1" id="KW-0597">Phosphoprotein</keyword>
<dbReference type="PANTHER" id="PTHR44520:SF2">
    <property type="entry name" value="RESPONSE REGULATOR RCP1"/>
    <property type="match status" value="1"/>
</dbReference>
<keyword evidence="4" id="KW-1185">Reference proteome</keyword>
<feature type="modified residue" description="4-aspartylphosphate" evidence="1">
    <location>
        <position position="54"/>
    </location>
</feature>
<evidence type="ECO:0000259" key="2">
    <source>
        <dbReference type="PROSITE" id="PS50110"/>
    </source>
</evidence>
<sequence>MRVFYIEDDQEDRYLFEDALKLVNYKIEFEAAAGYEEALFKLKTGKPPALIFLDITMPIRSGIDCLKTIKANPLLSGIPVIIYSASNDLKDVTECMRLGAAKYLVKPNDLETLCAELRALL</sequence>
<comment type="caution">
    <text evidence="3">The sequence shown here is derived from an EMBL/GenBank/DDBJ whole genome shotgun (WGS) entry which is preliminary data.</text>
</comment>
<dbReference type="GO" id="GO:0000160">
    <property type="term" value="P:phosphorelay signal transduction system"/>
    <property type="evidence" value="ECO:0007669"/>
    <property type="project" value="InterPro"/>
</dbReference>
<dbReference type="SMART" id="SM00448">
    <property type="entry name" value="REC"/>
    <property type="match status" value="1"/>
</dbReference>
<evidence type="ECO:0000313" key="3">
    <source>
        <dbReference type="EMBL" id="MBT1700377.1"/>
    </source>
</evidence>
<dbReference type="SUPFAM" id="SSF52172">
    <property type="entry name" value="CheY-like"/>
    <property type="match status" value="1"/>
</dbReference>
<dbReference type="EMBL" id="JAHESF010000039">
    <property type="protein sequence ID" value="MBT1700377.1"/>
    <property type="molecule type" value="Genomic_DNA"/>
</dbReference>
<dbReference type="InterPro" id="IPR052893">
    <property type="entry name" value="TCS_response_regulator"/>
</dbReference>
<dbReference type="InterPro" id="IPR001789">
    <property type="entry name" value="Sig_transdc_resp-reg_receiver"/>
</dbReference>